<gene>
    <name evidence="1" type="ORF">ACFFQ6_33660</name>
</gene>
<name>A0ABV5XRK7_9NOCA</name>
<protein>
    <submittedName>
        <fullName evidence="1">Helix-turn-helix domain-containing protein</fullName>
    </submittedName>
</protein>
<evidence type="ECO:0000313" key="2">
    <source>
        <dbReference type="Proteomes" id="UP001589587"/>
    </source>
</evidence>
<dbReference type="RefSeq" id="WP_003944279.1">
    <property type="nucleotide sequence ID" value="NZ_JBEUOO010000048.1"/>
</dbReference>
<evidence type="ECO:0000313" key="1">
    <source>
        <dbReference type="EMBL" id="MFB9784651.1"/>
    </source>
</evidence>
<keyword evidence="2" id="KW-1185">Reference proteome</keyword>
<reference evidence="1 2" key="1">
    <citation type="submission" date="2024-09" db="EMBL/GenBank/DDBJ databases">
        <authorList>
            <person name="Sun Q."/>
            <person name="Mori K."/>
        </authorList>
    </citation>
    <scope>NUCLEOTIDE SEQUENCE [LARGE SCALE GENOMIC DNA]</scope>
    <source>
        <strain evidence="1 2">JCM 11411</strain>
    </source>
</reference>
<dbReference type="Proteomes" id="UP001589587">
    <property type="component" value="Unassembled WGS sequence"/>
</dbReference>
<proteinExistence type="predicted"/>
<sequence length="153" mass="17583">MTVDDQFTDLLARRGARDRVADRDRLRLIVDASRRGYTHRVISDRLGTVSQATVTRLLQRAEHDPDLVRETPAEVIDRCAAGEIDPAEMMERLMGWRYTFGYLPTVNGNETDAYITGDWNEVELAYYRGFLTDDQFQALADRQNEILDRLSSP</sequence>
<organism evidence="1 2">
    <name type="scientific">Rhodococcus baikonurensis</name>
    <dbReference type="NCBI Taxonomy" id="172041"/>
    <lineage>
        <taxon>Bacteria</taxon>
        <taxon>Bacillati</taxon>
        <taxon>Actinomycetota</taxon>
        <taxon>Actinomycetes</taxon>
        <taxon>Mycobacteriales</taxon>
        <taxon>Nocardiaceae</taxon>
        <taxon>Rhodococcus</taxon>
        <taxon>Rhodococcus erythropolis group</taxon>
    </lineage>
</organism>
<accession>A0ABV5XRK7</accession>
<dbReference type="GeneID" id="93806639"/>
<dbReference type="EMBL" id="JBHMAS010000090">
    <property type="protein sequence ID" value="MFB9784651.1"/>
    <property type="molecule type" value="Genomic_DNA"/>
</dbReference>
<comment type="caution">
    <text evidence="1">The sequence shown here is derived from an EMBL/GenBank/DDBJ whole genome shotgun (WGS) entry which is preliminary data.</text>
</comment>